<evidence type="ECO:0000313" key="4">
    <source>
        <dbReference type="Proteomes" id="UP000037848"/>
    </source>
</evidence>
<dbReference type="InterPro" id="IPR038461">
    <property type="entry name" value="Schlafen_AlbA_2_dom_sf"/>
</dbReference>
<organism evidence="3 4">
    <name type="scientific">Pseudoalteromonas porphyrae</name>
    <dbReference type="NCBI Taxonomy" id="187330"/>
    <lineage>
        <taxon>Bacteria</taxon>
        <taxon>Pseudomonadati</taxon>
        <taxon>Pseudomonadota</taxon>
        <taxon>Gammaproteobacteria</taxon>
        <taxon>Alteromonadales</taxon>
        <taxon>Pseudoalteromonadaceae</taxon>
        <taxon>Pseudoalteromonas</taxon>
    </lineage>
</organism>
<comment type="caution">
    <text evidence="3">The sequence shown here is derived from an EMBL/GenBank/DDBJ whole genome shotgun (WGS) entry which is preliminary data.</text>
</comment>
<dbReference type="PANTHER" id="PTHR39639:SF1">
    <property type="entry name" value="DUF262 DOMAIN-CONTAINING PROTEIN"/>
    <property type="match status" value="1"/>
</dbReference>
<dbReference type="EMBL" id="LHPH01000047">
    <property type="protein sequence ID" value="KPH56645.1"/>
    <property type="molecule type" value="Genomic_DNA"/>
</dbReference>
<sequence length="598" mass="68838">MQNNLNIRGEPIQSVYSEFKQGKYIVNRRYQRKLVWTLPEKQKFIDSLLNQYPVPLFLGVILDHASKGRCFEILDGMQRLDAITSYIDGDFHVGGKYFDLSVVAETNRLLESGKLTQKEPKLDFESCKVLLNYPLPISTSNYTSNDSVDETFRRINTGGVRLSRQEVRQAGVISDFSQLVRKCAIYIRGDMSHTDIVELDKMRAISLTKEDLGYGINIKDTFWNKNHILTVENILASRDEELVSHVILHILLGSDSQTSSKFLDEAYSEGADASRKVNDAILKYGFDALYKQFCFTFDELTKVINEFPAEYHTHLYKGKPSKVQGSYQVLFISFHNLLLKENKKIQNYRALAEQLRHVATDCMGALNGDYKWLTRDRTKMVKAVCGVVNSQFIAREGLDVSSQSWVENLENILNQSKTESVCYDFKIGLHPLFGDCSFNDKLTSKIVKTLTAMANSHAGENYVILGVADSKEDAFKHEKKYEIAPRSYGDFYITGIGSEAQQHHKDIDAYQQKLQQVLENQPIDEKTKRLIQRNVVFFKYYEKDVVMLKIIRGDSPIKYDGKIYVRKLANTDPNPIDNDKEFEFFKEFMEQSKRYPYN</sequence>
<feature type="domain" description="Schlafen AlbA-2" evidence="2">
    <location>
        <begin position="441"/>
        <end position="572"/>
    </location>
</feature>
<protein>
    <submittedName>
        <fullName evidence="3">Uncharacterized protein</fullName>
    </submittedName>
</protein>
<dbReference type="RefSeq" id="WP_054456164.1">
    <property type="nucleotide sequence ID" value="NZ_LHPH01000047.1"/>
</dbReference>
<gene>
    <name evidence="3" type="ORF">ADS77_20955</name>
</gene>
<dbReference type="Proteomes" id="UP000037848">
    <property type="component" value="Unassembled WGS sequence"/>
</dbReference>
<dbReference type="InterPro" id="IPR007421">
    <property type="entry name" value="Schlafen_AlbA_2_dom"/>
</dbReference>
<feature type="domain" description="GmrSD restriction endonucleases N-terminal" evidence="1">
    <location>
        <begin position="15"/>
        <end position="170"/>
    </location>
</feature>
<evidence type="ECO:0000259" key="2">
    <source>
        <dbReference type="Pfam" id="PF04326"/>
    </source>
</evidence>
<dbReference type="Gene3D" id="3.30.950.30">
    <property type="entry name" value="Schlafen, AAA domain"/>
    <property type="match status" value="1"/>
</dbReference>
<reference evidence="3 4" key="1">
    <citation type="submission" date="2015-08" db="EMBL/GenBank/DDBJ databases">
        <title>Draft Genome Sequence of Pseudoalteromonas porphyrae UCD-SED14.</title>
        <authorList>
            <person name="Coil D.A."/>
            <person name="Jospin G."/>
            <person name="Lee R.D."/>
            <person name="Eisen J.A."/>
        </authorList>
    </citation>
    <scope>NUCLEOTIDE SEQUENCE [LARGE SCALE GENOMIC DNA]</scope>
    <source>
        <strain evidence="3 4">UCD-SED14</strain>
    </source>
</reference>
<name>A0A0N1MPR4_9GAMM</name>
<dbReference type="Pfam" id="PF03235">
    <property type="entry name" value="GmrSD_N"/>
    <property type="match status" value="1"/>
</dbReference>
<evidence type="ECO:0000313" key="3">
    <source>
        <dbReference type="EMBL" id="KPH56645.1"/>
    </source>
</evidence>
<evidence type="ECO:0000259" key="1">
    <source>
        <dbReference type="Pfam" id="PF03235"/>
    </source>
</evidence>
<dbReference type="Pfam" id="PF04326">
    <property type="entry name" value="SLFN_AlbA_2"/>
    <property type="match status" value="1"/>
</dbReference>
<dbReference type="InterPro" id="IPR004919">
    <property type="entry name" value="GmrSD_N"/>
</dbReference>
<dbReference type="PANTHER" id="PTHR39639">
    <property type="entry name" value="CHROMOSOME 16, WHOLE GENOME SHOTGUN SEQUENCE"/>
    <property type="match status" value="1"/>
</dbReference>
<accession>A0A0N1MPR4</accession>
<keyword evidence="4" id="KW-1185">Reference proteome</keyword>
<dbReference type="PATRIC" id="fig|187330.3.peg.3343"/>
<proteinExistence type="predicted"/>
<dbReference type="OrthoDB" id="8094406at2"/>
<dbReference type="AlphaFoldDB" id="A0A0N1MPR4"/>